<reference evidence="2 3" key="1">
    <citation type="submission" date="2019-03" db="EMBL/GenBank/DDBJ databases">
        <title>First draft genome of Liparis tanakae, snailfish: a comprehensive survey of snailfish specific genes.</title>
        <authorList>
            <person name="Kim W."/>
            <person name="Song I."/>
            <person name="Jeong J.-H."/>
            <person name="Kim D."/>
            <person name="Kim S."/>
            <person name="Ryu S."/>
            <person name="Song J.Y."/>
            <person name="Lee S.K."/>
        </authorList>
    </citation>
    <scope>NUCLEOTIDE SEQUENCE [LARGE SCALE GENOMIC DNA]</scope>
    <source>
        <tissue evidence="2">Muscle</tissue>
    </source>
</reference>
<evidence type="ECO:0000313" key="3">
    <source>
        <dbReference type="Proteomes" id="UP000314294"/>
    </source>
</evidence>
<proteinExistence type="predicted"/>
<protein>
    <submittedName>
        <fullName evidence="2">Uncharacterized protein</fullName>
    </submittedName>
</protein>
<dbReference type="AlphaFoldDB" id="A0A4Z2EDH0"/>
<accession>A0A4Z2EDH0</accession>
<evidence type="ECO:0000313" key="2">
    <source>
        <dbReference type="EMBL" id="TNN26322.1"/>
    </source>
</evidence>
<keyword evidence="3" id="KW-1185">Reference proteome</keyword>
<evidence type="ECO:0000256" key="1">
    <source>
        <dbReference type="SAM" id="MobiDB-lite"/>
    </source>
</evidence>
<gene>
    <name evidence="2" type="ORF">EYF80_063541</name>
</gene>
<comment type="caution">
    <text evidence="2">The sequence shown here is derived from an EMBL/GenBank/DDBJ whole genome shotgun (WGS) entry which is preliminary data.</text>
</comment>
<name>A0A4Z2EDH0_9TELE</name>
<sequence length="47" mass="5306">MVLQRAPPLIPAEDRSDAEEDCYPSQCTHEYRSAPNRTNPQDPHAPT</sequence>
<feature type="region of interest" description="Disordered" evidence="1">
    <location>
        <begin position="1"/>
        <end position="47"/>
    </location>
</feature>
<organism evidence="2 3">
    <name type="scientific">Liparis tanakae</name>
    <name type="common">Tanaka's snailfish</name>
    <dbReference type="NCBI Taxonomy" id="230148"/>
    <lineage>
        <taxon>Eukaryota</taxon>
        <taxon>Metazoa</taxon>
        <taxon>Chordata</taxon>
        <taxon>Craniata</taxon>
        <taxon>Vertebrata</taxon>
        <taxon>Euteleostomi</taxon>
        <taxon>Actinopterygii</taxon>
        <taxon>Neopterygii</taxon>
        <taxon>Teleostei</taxon>
        <taxon>Neoteleostei</taxon>
        <taxon>Acanthomorphata</taxon>
        <taxon>Eupercaria</taxon>
        <taxon>Perciformes</taxon>
        <taxon>Cottioidei</taxon>
        <taxon>Cottales</taxon>
        <taxon>Liparidae</taxon>
        <taxon>Liparis</taxon>
    </lineage>
</organism>
<dbReference type="EMBL" id="SRLO01010475">
    <property type="protein sequence ID" value="TNN26322.1"/>
    <property type="molecule type" value="Genomic_DNA"/>
</dbReference>
<dbReference type="Proteomes" id="UP000314294">
    <property type="component" value="Unassembled WGS sequence"/>
</dbReference>